<proteinExistence type="predicted"/>
<dbReference type="Proteomes" id="UP000614272">
    <property type="component" value="Unassembled WGS sequence"/>
</dbReference>
<organism evidence="2 3">
    <name type="scientific">Lacimicrobium alkaliphilum</name>
    <dbReference type="NCBI Taxonomy" id="1526571"/>
    <lineage>
        <taxon>Bacteria</taxon>
        <taxon>Pseudomonadati</taxon>
        <taxon>Pseudomonadota</taxon>
        <taxon>Gammaproteobacteria</taxon>
        <taxon>Alteromonadales</taxon>
        <taxon>Alteromonadaceae</taxon>
        <taxon>Lacimicrobium</taxon>
    </lineage>
</organism>
<gene>
    <name evidence="2" type="primary">ccoH</name>
    <name evidence="2" type="ORF">GCM10011357_05640</name>
</gene>
<accession>A0ABQ1R004</accession>
<dbReference type="RefSeq" id="WP_099033231.1">
    <property type="nucleotide sequence ID" value="NZ_BMGJ01000002.1"/>
</dbReference>
<evidence type="ECO:0000313" key="3">
    <source>
        <dbReference type="Proteomes" id="UP000614272"/>
    </source>
</evidence>
<keyword evidence="3" id="KW-1185">Reference proteome</keyword>
<evidence type="ECO:0000313" key="2">
    <source>
        <dbReference type="EMBL" id="GGD52644.1"/>
    </source>
</evidence>
<keyword evidence="1" id="KW-1133">Transmembrane helix</keyword>
<keyword evidence="1" id="KW-0472">Membrane</keyword>
<reference evidence="3" key="1">
    <citation type="journal article" date="2019" name="Int. J. Syst. Evol. Microbiol.">
        <title>The Global Catalogue of Microorganisms (GCM) 10K type strain sequencing project: providing services to taxonomists for standard genome sequencing and annotation.</title>
        <authorList>
            <consortium name="The Broad Institute Genomics Platform"/>
            <consortium name="The Broad Institute Genome Sequencing Center for Infectious Disease"/>
            <person name="Wu L."/>
            <person name="Ma J."/>
        </authorList>
    </citation>
    <scope>NUCLEOTIDE SEQUENCE [LARGE SCALE GENOMIC DNA]</scope>
    <source>
        <strain evidence="3">CGMCC 1.12923</strain>
    </source>
</reference>
<feature type="transmembrane region" description="Helical" evidence="1">
    <location>
        <begin position="12"/>
        <end position="32"/>
    </location>
</feature>
<comment type="caution">
    <text evidence="2">The sequence shown here is derived from an EMBL/GenBank/DDBJ whole genome shotgun (WGS) entry which is preliminary data.</text>
</comment>
<sequence>MTPKPSPWYKQFWPWFLIAIPVISIALSINLLRLAVSGQDSMVIEDYYKEGKAINRRLEKVHEAQKLGIRTQLSIRQQAVTLEFTKSAPEQGTALKLYFQHPTLEDKDFQLMLTRDKLGRYSAKLPREISGKWHITMEPFDNQWRIYQVISLPRQDPIVFIP</sequence>
<name>A0ABQ1R004_9ALTE</name>
<keyword evidence="1" id="KW-0812">Transmembrane</keyword>
<evidence type="ECO:0008006" key="4">
    <source>
        <dbReference type="Google" id="ProtNLM"/>
    </source>
</evidence>
<dbReference type="Pfam" id="PF05751">
    <property type="entry name" value="FixH"/>
    <property type="match status" value="1"/>
</dbReference>
<evidence type="ECO:0000256" key="1">
    <source>
        <dbReference type="SAM" id="Phobius"/>
    </source>
</evidence>
<protein>
    <recommendedName>
        <fullName evidence="4">Nitrogen fixation protein FixH</fullName>
    </recommendedName>
</protein>
<dbReference type="InterPro" id="IPR008620">
    <property type="entry name" value="FixH"/>
</dbReference>
<dbReference type="EMBL" id="BMGJ01000002">
    <property type="protein sequence ID" value="GGD52644.1"/>
    <property type="molecule type" value="Genomic_DNA"/>
</dbReference>